<sequence length="547" mass="64476">MRKFFLSDFPLILIIFCYLFVIYLYSDFVPLWDGWIAMDTWILNAVSRPFNLFNFDSYGHPSMIYFLILGLSQYLDFGNVFWVHITNALLNIGAIIAFYEVIKLIFTNKNNKLELNFLTFLFAFYPVILANTFQVMPDYGVYLFFILFLYFFLKKKIILSLLAGISLVFSKESGFLLFCLVLMVDFGIVLLSRKFALKILKHEIQSKLIYVIPIILFILRFVVKTFFYKQSVIWEHIGSTGVSFYDKTFSPQVLARIPYSYILSVFVLNFNWILTIFAFLGILILMFGLVRKKASVFSETDTKNIIFIIFVFFGAFFLLTIFKTFTNPRYFLPIYPLLLILFYFGLITVIKQILFRRFLLIFIVVIFFFSNFFTFDPLSKKLFGTFKFGRHEILNMTSTSGECCGYGRDQLVYNLQYTQLHYILNEILMNIKPNNKTAIVYHPLEGTYILPRIDRTSFKRSVKLENTIDLYLTGGYGYMSNTYYPREIVFTFDAISDKPNELFYIEFPNMDNSDALNMFGKYYITESRRIYGNWGYEIPVRIMALKK</sequence>
<comment type="caution">
    <text evidence="2">The sequence shown here is derived from an EMBL/GenBank/DDBJ whole genome shotgun (WGS) entry which is preliminary data.</text>
</comment>
<feature type="transmembrane region" description="Helical" evidence="1">
    <location>
        <begin position="89"/>
        <end position="107"/>
    </location>
</feature>
<keyword evidence="1" id="KW-1133">Transmembrane helix</keyword>
<feature type="transmembrane region" description="Helical" evidence="1">
    <location>
        <begin position="113"/>
        <end position="130"/>
    </location>
</feature>
<evidence type="ECO:0000313" key="3">
    <source>
        <dbReference type="Proteomes" id="UP000177383"/>
    </source>
</evidence>
<feature type="transmembrane region" description="Helical" evidence="1">
    <location>
        <begin position="357"/>
        <end position="375"/>
    </location>
</feature>
<feature type="transmembrane region" description="Helical" evidence="1">
    <location>
        <begin position="175"/>
        <end position="196"/>
    </location>
</feature>
<feature type="transmembrane region" description="Helical" evidence="1">
    <location>
        <begin position="305"/>
        <end position="325"/>
    </location>
</feature>
<dbReference type="Proteomes" id="UP000177383">
    <property type="component" value="Unassembled WGS sequence"/>
</dbReference>
<dbReference type="STRING" id="1798375.A2773_00385"/>
<keyword evidence="1" id="KW-0472">Membrane</keyword>
<feature type="transmembrane region" description="Helical" evidence="1">
    <location>
        <begin position="259"/>
        <end position="285"/>
    </location>
</feature>
<protein>
    <recommendedName>
        <fullName evidence="4">Glycosyltransferase RgtA/B/C/D-like domain-containing protein</fullName>
    </recommendedName>
</protein>
<dbReference type="EMBL" id="MFJE01000054">
    <property type="protein sequence ID" value="OGG13450.1"/>
    <property type="molecule type" value="Genomic_DNA"/>
</dbReference>
<feature type="transmembrane region" description="Helical" evidence="1">
    <location>
        <begin position="5"/>
        <end position="25"/>
    </location>
</feature>
<accession>A0A1F5ZLV0</accession>
<name>A0A1F5ZLV0_9BACT</name>
<keyword evidence="1" id="KW-0812">Transmembrane</keyword>
<feature type="transmembrane region" description="Helical" evidence="1">
    <location>
        <begin position="142"/>
        <end position="169"/>
    </location>
</feature>
<dbReference type="AlphaFoldDB" id="A0A1F5ZLV0"/>
<gene>
    <name evidence="2" type="ORF">A2773_00385</name>
</gene>
<evidence type="ECO:0008006" key="4">
    <source>
        <dbReference type="Google" id="ProtNLM"/>
    </source>
</evidence>
<feature type="transmembrane region" description="Helical" evidence="1">
    <location>
        <begin position="331"/>
        <end position="350"/>
    </location>
</feature>
<evidence type="ECO:0000256" key="1">
    <source>
        <dbReference type="SAM" id="Phobius"/>
    </source>
</evidence>
<feature type="transmembrane region" description="Helical" evidence="1">
    <location>
        <begin position="208"/>
        <end position="227"/>
    </location>
</feature>
<organism evidence="2 3">
    <name type="scientific">Candidatus Gottesmanbacteria bacterium RIFCSPHIGHO2_01_FULL_39_10</name>
    <dbReference type="NCBI Taxonomy" id="1798375"/>
    <lineage>
        <taxon>Bacteria</taxon>
        <taxon>Candidatus Gottesmaniibacteriota</taxon>
    </lineage>
</organism>
<proteinExistence type="predicted"/>
<evidence type="ECO:0000313" key="2">
    <source>
        <dbReference type="EMBL" id="OGG13450.1"/>
    </source>
</evidence>
<reference evidence="2 3" key="1">
    <citation type="journal article" date="2016" name="Nat. Commun.">
        <title>Thousands of microbial genomes shed light on interconnected biogeochemical processes in an aquifer system.</title>
        <authorList>
            <person name="Anantharaman K."/>
            <person name="Brown C.T."/>
            <person name="Hug L.A."/>
            <person name="Sharon I."/>
            <person name="Castelle C.J."/>
            <person name="Probst A.J."/>
            <person name="Thomas B.C."/>
            <person name="Singh A."/>
            <person name="Wilkins M.J."/>
            <person name="Karaoz U."/>
            <person name="Brodie E.L."/>
            <person name="Williams K.H."/>
            <person name="Hubbard S.S."/>
            <person name="Banfield J.F."/>
        </authorList>
    </citation>
    <scope>NUCLEOTIDE SEQUENCE [LARGE SCALE GENOMIC DNA]</scope>
</reference>